<proteinExistence type="predicted"/>
<dbReference type="OrthoDB" id="3143319at2759"/>
<feature type="compositionally biased region" description="Low complexity" evidence="1">
    <location>
        <begin position="390"/>
        <end position="409"/>
    </location>
</feature>
<feature type="region of interest" description="Disordered" evidence="1">
    <location>
        <begin position="321"/>
        <end position="341"/>
    </location>
</feature>
<evidence type="ECO:0000313" key="3">
    <source>
        <dbReference type="Proteomes" id="UP000308652"/>
    </source>
</evidence>
<feature type="compositionally biased region" description="Basic and acidic residues" evidence="1">
    <location>
        <begin position="323"/>
        <end position="340"/>
    </location>
</feature>
<reference evidence="2 3" key="1">
    <citation type="journal article" date="2019" name="Nat. Ecol. Evol.">
        <title>Megaphylogeny resolves global patterns of mushroom evolution.</title>
        <authorList>
            <person name="Varga T."/>
            <person name="Krizsan K."/>
            <person name="Foldi C."/>
            <person name="Dima B."/>
            <person name="Sanchez-Garcia M."/>
            <person name="Sanchez-Ramirez S."/>
            <person name="Szollosi G.J."/>
            <person name="Szarkandi J.G."/>
            <person name="Papp V."/>
            <person name="Albert L."/>
            <person name="Andreopoulos W."/>
            <person name="Angelini C."/>
            <person name="Antonin V."/>
            <person name="Barry K.W."/>
            <person name="Bougher N.L."/>
            <person name="Buchanan P."/>
            <person name="Buyck B."/>
            <person name="Bense V."/>
            <person name="Catcheside P."/>
            <person name="Chovatia M."/>
            <person name="Cooper J."/>
            <person name="Damon W."/>
            <person name="Desjardin D."/>
            <person name="Finy P."/>
            <person name="Geml J."/>
            <person name="Haridas S."/>
            <person name="Hughes K."/>
            <person name="Justo A."/>
            <person name="Karasinski D."/>
            <person name="Kautmanova I."/>
            <person name="Kiss B."/>
            <person name="Kocsube S."/>
            <person name="Kotiranta H."/>
            <person name="LaButti K.M."/>
            <person name="Lechner B.E."/>
            <person name="Liimatainen K."/>
            <person name="Lipzen A."/>
            <person name="Lukacs Z."/>
            <person name="Mihaltcheva S."/>
            <person name="Morgado L.N."/>
            <person name="Niskanen T."/>
            <person name="Noordeloos M.E."/>
            <person name="Ohm R.A."/>
            <person name="Ortiz-Santana B."/>
            <person name="Ovrebo C."/>
            <person name="Racz N."/>
            <person name="Riley R."/>
            <person name="Savchenko A."/>
            <person name="Shiryaev A."/>
            <person name="Soop K."/>
            <person name="Spirin V."/>
            <person name="Szebenyi C."/>
            <person name="Tomsovsky M."/>
            <person name="Tulloss R.E."/>
            <person name="Uehling J."/>
            <person name="Grigoriev I.V."/>
            <person name="Vagvolgyi C."/>
            <person name="Papp T."/>
            <person name="Martin F.M."/>
            <person name="Miettinen O."/>
            <person name="Hibbett D.S."/>
            <person name="Nagy L.G."/>
        </authorList>
    </citation>
    <scope>NUCLEOTIDE SEQUENCE [LARGE SCALE GENOMIC DNA]</scope>
    <source>
        <strain evidence="2 3">CBS 166.37</strain>
    </source>
</reference>
<protein>
    <submittedName>
        <fullName evidence="2">Uncharacterized protein</fullName>
    </submittedName>
</protein>
<dbReference type="STRING" id="68775.A0A5C3LEY7"/>
<name>A0A5C3LEY7_9AGAR</name>
<organism evidence="2 3">
    <name type="scientific">Crucibulum laeve</name>
    <dbReference type="NCBI Taxonomy" id="68775"/>
    <lineage>
        <taxon>Eukaryota</taxon>
        <taxon>Fungi</taxon>
        <taxon>Dikarya</taxon>
        <taxon>Basidiomycota</taxon>
        <taxon>Agaricomycotina</taxon>
        <taxon>Agaricomycetes</taxon>
        <taxon>Agaricomycetidae</taxon>
        <taxon>Agaricales</taxon>
        <taxon>Agaricineae</taxon>
        <taxon>Nidulariaceae</taxon>
        <taxon>Crucibulum</taxon>
    </lineage>
</organism>
<feature type="region of interest" description="Disordered" evidence="1">
    <location>
        <begin position="132"/>
        <end position="154"/>
    </location>
</feature>
<accession>A0A5C3LEY7</accession>
<feature type="compositionally biased region" description="Polar residues" evidence="1">
    <location>
        <begin position="419"/>
        <end position="431"/>
    </location>
</feature>
<feature type="region of interest" description="Disordered" evidence="1">
    <location>
        <begin position="390"/>
        <end position="431"/>
    </location>
</feature>
<evidence type="ECO:0000256" key="1">
    <source>
        <dbReference type="SAM" id="MobiDB-lite"/>
    </source>
</evidence>
<gene>
    <name evidence="2" type="ORF">BDQ12DRAFT_729574</name>
</gene>
<evidence type="ECO:0000313" key="2">
    <source>
        <dbReference type="EMBL" id="TFK31427.1"/>
    </source>
</evidence>
<dbReference type="Proteomes" id="UP000308652">
    <property type="component" value="Unassembled WGS sequence"/>
</dbReference>
<keyword evidence="3" id="KW-1185">Reference proteome</keyword>
<dbReference type="AlphaFoldDB" id="A0A5C3LEY7"/>
<sequence>MTSERVLEHTHTNSFFQPTPENVEFTVHNYAQTTGSTLRGTSSELLDIGHKMIQAASTKFQSTRWIKPRLNNAAKKKENSGKQYIYGHKLPIFSGIKGKGHDLKISKTPEWDSLVMENEVFTISELEEFESVDLSQTNKRPAPPEPLEEPPRKKVKLEDGTLHRLIPQPHMHPSPFPTRAFSAKAIPYRRVPSVPIPPHVLPIPAPDAYARSAWIIPIRGAMPWDLASPATLASSDDNDNFLPSAPTTPSEQIIWTPDAVLQFWNFLLKLRKAESLGALGVSFHAARSSPSASSSSTSSYGMYDLVQNQLGVEYLESATLLSESDKRDREGGEEGKEPLEPVRYPLSSIDHIKIYQCAKNAMYIRNALDLWRYVHEPLPHLPWELDATAAAPSSSTPTPLSSTSAATATKDIKGKQKESNAAQNSEKGKTQQIKVRLLKGTRLVLLDERSKGILIS</sequence>
<dbReference type="EMBL" id="ML213755">
    <property type="protein sequence ID" value="TFK31427.1"/>
    <property type="molecule type" value="Genomic_DNA"/>
</dbReference>